<gene>
    <name evidence="1" type="ORF">AMECASPLE_039482</name>
</gene>
<reference evidence="1 2" key="1">
    <citation type="submission" date="2021-06" db="EMBL/GenBank/DDBJ databases">
        <authorList>
            <person name="Palmer J.M."/>
        </authorList>
    </citation>
    <scope>NUCLEOTIDE SEQUENCE [LARGE SCALE GENOMIC DNA]</scope>
    <source>
        <strain evidence="1 2">AS_MEX2019</strain>
        <tissue evidence="1">Muscle</tissue>
    </source>
</reference>
<comment type="caution">
    <text evidence="1">The sequence shown here is derived from an EMBL/GenBank/DDBJ whole genome shotgun (WGS) entry which is preliminary data.</text>
</comment>
<sequence length="113" mass="12714">VFLLGVVFCGHCQLQDTAKISRSLSPRQQQLFVPRCLPLPLLRLLTTDRQREWWDAIYSLIHKRAAPGTSAKLRMVVQHGLNTLRAGEKHGLQPALVIHWAQSLSQAVCANTH</sequence>
<accession>A0ABV0ZJ19</accession>
<organism evidence="1 2">
    <name type="scientific">Ameca splendens</name>
    <dbReference type="NCBI Taxonomy" id="208324"/>
    <lineage>
        <taxon>Eukaryota</taxon>
        <taxon>Metazoa</taxon>
        <taxon>Chordata</taxon>
        <taxon>Craniata</taxon>
        <taxon>Vertebrata</taxon>
        <taxon>Euteleostomi</taxon>
        <taxon>Actinopterygii</taxon>
        <taxon>Neopterygii</taxon>
        <taxon>Teleostei</taxon>
        <taxon>Neoteleostei</taxon>
        <taxon>Acanthomorphata</taxon>
        <taxon>Ovalentaria</taxon>
        <taxon>Atherinomorphae</taxon>
        <taxon>Cyprinodontiformes</taxon>
        <taxon>Goodeidae</taxon>
        <taxon>Ameca</taxon>
    </lineage>
</organism>
<keyword evidence="2" id="KW-1185">Reference proteome</keyword>
<protein>
    <submittedName>
        <fullName evidence="1">Uncharacterized protein</fullName>
    </submittedName>
</protein>
<evidence type="ECO:0000313" key="1">
    <source>
        <dbReference type="EMBL" id="MEQ2305600.1"/>
    </source>
</evidence>
<dbReference type="EMBL" id="JAHRIP010064791">
    <property type="protein sequence ID" value="MEQ2305600.1"/>
    <property type="molecule type" value="Genomic_DNA"/>
</dbReference>
<dbReference type="Proteomes" id="UP001469553">
    <property type="component" value="Unassembled WGS sequence"/>
</dbReference>
<name>A0ABV0ZJ19_9TELE</name>
<proteinExistence type="predicted"/>
<feature type="non-terminal residue" evidence="1">
    <location>
        <position position="1"/>
    </location>
</feature>
<evidence type="ECO:0000313" key="2">
    <source>
        <dbReference type="Proteomes" id="UP001469553"/>
    </source>
</evidence>